<gene>
    <name evidence="2" type="ORF">TELCIR_26066</name>
</gene>
<dbReference type="OrthoDB" id="506498at2759"/>
<dbReference type="Proteomes" id="UP000230423">
    <property type="component" value="Unassembled WGS sequence"/>
</dbReference>
<dbReference type="Gene3D" id="3.40.50.150">
    <property type="entry name" value="Vaccinia Virus protein VP39"/>
    <property type="match status" value="1"/>
</dbReference>
<feature type="domain" description="Methyltransferase" evidence="1">
    <location>
        <begin position="2"/>
        <end position="61"/>
    </location>
</feature>
<evidence type="ECO:0000313" key="2">
    <source>
        <dbReference type="EMBL" id="PIO52626.1"/>
    </source>
</evidence>
<evidence type="ECO:0000259" key="1">
    <source>
        <dbReference type="Pfam" id="PF13847"/>
    </source>
</evidence>
<dbReference type="InterPro" id="IPR025714">
    <property type="entry name" value="Methyltranfer_dom"/>
</dbReference>
<reference evidence="2 3" key="1">
    <citation type="submission" date="2015-09" db="EMBL/GenBank/DDBJ databases">
        <title>Draft genome of the parasitic nematode Teladorsagia circumcincta isolate WARC Sus (inbred).</title>
        <authorList>
            <person name="Mitreva M."/>
        </authorList>
    </citation>
    <scope>NUCLEOTIDE SEQUENCE [LARGE SCALE GENOMIC DNA]</scope>
    <source>
        <strain evidence="2 3">S</strain>
    </source>
</reference>
<accession>A0A2G9T3V2</accession>
<protein>
    <recommendedName>
        <fullName evidence="1">Methyltransferase domain-containing protein</fullName>
    </recommendedName>
</protein>
<proteinExistence type="predicted"/>
<dbReference type="Pfam" id="PF13847">
    <property type="entry name" value="Methyltransf_31"/>
    <property type="match status" value="1"/>
</dbReference>
<dbReference type="PANTHER" id="PTHR45581:SF3">
    <property type="entry name" value="METHYLTRANSFERASE DOMAIN-CONTAINING PROTEIN"/>
    <property type="match status" value="1"/>
</dbReference>
<sequence length="103" mass="11607">MFDNLAFIQMNAGEMDEDWTEKYDVVTIFDACHDQMRPDLCLKEIYRVLKREGVFGMLEVKGTSNVFTDLKELGIRAATPYSCSVFHCLPVGSNSPGGFMSNL</sequence>
<evidence type="ECO:0000313" key="3">
    <source>
        <dbReference type="Proteomes" id="UP000230423"/>
    </source>
</evidence>
<dbReference type="PANTHER" id="PTHR45581">
    <property type="entry name" value="PROTEIN CBG10435"/>
    <property type="match status" value="1"/>
</dbReference>
<keyword evidence="3" id="KW-1185">Reference proteome</keyword>
<name>A0A2G9T3V2_TELCI</name>
<dbReference type="EMBL" id="KZ427683">
    <property type="protein sequence ID" value="PIO52626.1"/>
    <property type="molecule type" value="Genomic_DNA"/>
</dbReference>
<dbReference type="SUPFAM" id="SSF53335">
    <property type="entry name" value="S-adenosyl-L-methionine-dependent methyltransferases"/>
    <property type="match status" value="1"/>
</dbReference>
<dbReference type="InterPro" id="IPR029063">
    <property type="entry name" value="SAM-dependent_MTases_sf"/>
</dbReference>
<dbReference type="AlphaFoldDB" id="A0A2G9T3V2"/>
<organism evidence="2 3">
    <name type="scientific">Teladorsagia circumcincta</name>
    <name type="common">Brown stomach worm</name>
    <name type="synonym">Ostertagia circumcincta</name>
    <dbReference type="NCBI Taxonomy" id="45464"/>
    <lineage>
        <taxon>Eukaryota</taxon>
        <taxon>Metazoa</taxon>
        <taxon>Ecdysozoa</taxon>
        <taxon>Nematoda</taxon>
        <taxon>Chromadorea</taxon>
        <taxon>Rhabditida</taxon>
        <taxon>Rhabditina</taxon>
        <taxon>Rhabditomorpha</taxon>
        <taxon>Strongyloidea</taxon>
        <taxon>Trichostrongylidae</taxon>
        <taxon>Teladorsagia</taxon>
    </lineage>
</organism>